<dbReference type="Proteomes" id="UP001056120">
    <property type="component" value="Linkage Group LG10"/>
</dbReference>
<evidence type="ECO:0000313" key="1">
    <source>
        <dbReference type="EMBL" id="KAI3802965.1"/>
    </source>
</evidence>
<reference evidence="1 2" key="2">
    <citation type="journal article" date="2022" name="Mol. Ecol. Resour.">
        <title>The genomes of chicory, endive, great burdock and yacon provide insights into Asteraceae paleo-polyploidization history and plant inulin production.</title>
        <authorList>
            <person name="Fan W."/>
            <person name="Wang S."/>
            <person name="Wang H."/>
            <person name="Wang A."/>
            <person name="Jiang F."/>
            <person name="Liu H."/>
            <person name="Zhao H."/>
            <person name="Xu D."/>
            <person name="Zhang Y."/>
        </authorList>
    </citation>
    <scope>NUCLEOTIDE SEQUENCE [LARGE SCALE GENOMIC DNA]</scope>
    <source>
        <strain evidence="2">cv. Yunnan</strain>
        <tissue evidence="1">Leaves</tissue>
    </source>
</reference>
<accession>A0ACB9I4R1</accession>
<keyword evidence="2" id="KW-1185">Reference proteome</keyword>
<reference evidence="2" key="1">
    <citation type="journal article" date="2022" name="Mol. Ecol. Resour.">
        <title>The genomes of chicory, endive, great burdock and yacon provide insights into Asteraceae palaeo-polyploidization history and plant inulin production.</title>
        <authorList>
            <person name="Fan W."/>
            <person name="Wang S."/>
            <person name="Wang H."/>
            <person name="Wang A."/>
            <person name="Jiang F."/>
            <person name="Liu H."/>
            <person name="Zhao H."/>
            <person name="Xu D."/>
            <person name="Zhang Y."/>
        </authorList>
    </citation>
    <scope>NUCLEOTIDE SEQUENCE [LARGE SCALE GENOMIC DNA]</scope>
    <source>
        <strain evidence="2">cv. Yunnan</strain>
    </source>
</reference>
<gene>
    <name evidence="1" type="ORF">L1987_31112</name>
</gene>
<organism evidence="1 2">
    <name type="scientific">Smallanthus sonchifolius</name>
    <dbReference type="NCBI Taxonomy" id="185202"/>
    <lineage>
        <taxon>Eukaryota</taxon>
        <taxon>Viridiplantae</taxon>
        <taxon>Streptophyta</taxon>
        <taxon>Embryophyta</taxon>
        <taxon>Tracheophyta</taxon>
        <taxon>Spermatophyta</taxon>
        <taxon>Magnoliopsida</taxon>
        <taxon>eudicotyledons</taxon>
        <taxon>Gunneridae</taxon>
        <taxon>Pentapetalae</taxon>
        <taxon>asterids</taxon>
        <taxon>campanulids</taxon>
        <taxon>Asterales</taxon>
        <taxon>Asteraceae</taxon>
        <taxon>Asteroideae</taxon>
        <taxon>Heliantheae alliance</taxon>
        <taxon>Millerieae</taxon>
        <taxon>Smallanthus</taxon>
    </lineage>
</organism>
<evidence type="ECO:0000313" key="2">
    <source>
        <dbReference type="Proteomes" id="UP001056120"/>
    </source>
</evidence>
<sequence>MCFFHWCLDELVSILNCHKMSRRYDLQHVQKLLLEDVIKRLGRKKILLVLDDVDALSQLEHLQNKFGDSIGQRHSPWSSHVNVSSV</sequence>
<comment type="caution">
    <text evidence="1">The sequence shown here is derived from an EMBL/GenBank/DDBJ whole genome shotgun (WGS) entry which is preliminary data.</text>
</comment>
<proteinExistence type="predicted"/>
<protein>
    <submittedName>
        <fullName evidence="1">Uncharacterized protein</fullName>
    </submittedName>
</protein>
<dbReference type="EMBL" id="CM042027">
    <property type="protein sequence ID" value="KAI3802965.1"/>
    <property type="molecule type" value="Genomic_DNA"/>
</dbReference>
<name>A0ACB9I4R1_9ASTR</name>